<evidence type="ECO:0000313" key="1">
    <source>
        <dbReference type="EMBL" id="KAK8914062.1"/>
    </source>
</evidence>
<name>A0AAP0AT76_9ASPA</name>
<gene>
    <name evidence="1" type="ORF">KSP39_PZI023817</name>
</gene>
<accession>A0AAP0AT76</accession>
<protein>
    <submittedName>
        <fullName evidence="1">Uncharacterized protein</fullName>
    </submittedName>
</protein>
<proteinExistence type="predicted"/>
<dbReference type="EMBL" id="JBBWWQ010000021">
    <property type="protein sequence ID" value="KAK8914062.1"/>
    <property type="molecule type" value="Genomic_DNA"/>
</dbReference>
<dbReference type="AlphaFoldDB" id="A0AAP0AT76"/>
<reference evidence="1 2" key="1">
    <citation type="journal article" date="2022" name="Nat. Plants">
        <title>Genomes of leafy and leafless Platanthera orchids illuminate the evolution of mycoheterotrophy.</title>
        <authorList>
            <person name="Li M.H."/>
            <person name="Liu K.W."/>
            <person name="Li Z."/>
            <person name="Lu H.C."/>
            <person name="Ye Q.L."/>
            <person name="Zhang D."/>
            <person name="Wang J.Y."/>
            <person name="Li Y.F."/>
            <person name="Zhong Z.M."/>
            <person name="Liu X."/>
            <person name="Yu X."/>
            <person name="Liu D.K."/>
            <person name="Tu X.D."/>
            <person name="Liu B."/>
            <person name="Hao Y."/>
            <person name="Liao X.Y."/>
            <person name="Jiang Y.T."/>
            <person name="Sun W.H."/>
            <person name="Chen J."/>
            <person name="Chen Y.Q."/>
            <person name="Ai Y."/>
            <person name="Zhai J.W."/>
            <person name="Wu S.S."/>
            <person name="Zhou Z."/>
            <person name="Hsiao Y.Y."/>
            <person name="Wu W.L."/>
            <person name="Chen Y.Y."/>
            <person name="Lin Y.F."/>
            <person name="Hsu J.L."/>
            <person name="Li C.Y."/>
            <person name="Wang Z.W."/>
            <person name="Zhao X."/>
            <person name="Zhong W.Y."/>
            <person name="Ma X.K."/>
            <person name="Ma L."/>
            <person name="Huang J."/>
            <person name="Chen G.Z."/>
            <person name="Huang M.Z."/>
            <person name="Huang L."/>
            <person name="Peng D.H."/>
            <person name="Luo Y.B."/>
            <person name="Zou S.Q."/>
            <person name="Chen S.P."/>
            <person name="Lan S."/>
            <person name="Tsai W.C."/>
            <person name="Van de Peer Y."/>
            <person name="Liu Z.J."/>
        </authorList>
    </citation>
    <scope>NUCLEOTIDE SEQUENCE [LARGE SCALE GENOMIC DNA]</scope>
    <source>
        <strain evidence="1">Lor287</strain>
    </source>
</reference>
<evidence type="ECO:0000313" key="2">
    <source>
        <dbReference type="Proteomes" id="UP001418222"/>
    </source>
</evidence>
<dbReference type="Proteomes" id="UP001418222">
    <property type="component" value="Unassembled WGS sequence"/>
</dbReference>
<keyword evidence="2" id="KW-1185">Reference proteome</keyword>
<sequence length="88" mass="9538">MWPFSPAARQINFLAVVVAVSLVLSSCFLRSEAARLSRATLTAAAELQEALPKGGVEPSGASTCTHSSERWRLLKCPLSLKRLGRRTL</sequence>
<organism evidence="1 2">
    <name type="scientific">Platanthera zijinensis</name>
    <dbReference type="NCBI Taxonomy" id="2320716"/>
    <lineage>
        <taxon>Eukaryota</taxon>
        <taxon>Viridiplantae</taxon>
        <taxon>Streptophyta</taxon>
        <taxon>Embryophyta</taxon>
        <taxon>Tracheophyta</taxon>
        <taxon>Spermatophyta</taxon>
        <taxon>Magnoliopsida</taxon>
        <taxon>Liliopsida</taxon>
        <taxon>Asparagales</taxon>
        <taxon>Orchidaceae</taxon>
        <taxon>Orchidoideae</taxon>
        <taxon>Orchideae</taxon>
        <taxon>Orchidinae</taxon>
        <taxon>Platanthera</taxon>
    </lineage>
</organism>
<comment type="caution">
    <text evidence="1">The sequence shown here is derived from an EMBL/GenBank/DDBJ whole genome shotgun (WGS) entry which is preliminary data.</text>
</comment>